<evidence type="ECO:0008006" key="4">
    <source>
        <dbReference type="Google" id="ProtNLM"/>
    </source>
</evidence>
<keyword evidence="3" id="KW-1185">Reference proteome</keyword>
<evidence type="ECO:0000256" key="1">
    <source>
        <dbReference type="SAM" id="MobiDB-lite"/>
    </source>
</evidence>
<reference evidence="2 3" key="1">
    <citation type="journal article" date="2022" name="Arch. Microbiol.">
        <title>Paraburkholderia bengalensis sp. nov. isolated from roots of Oryza sativa, IR64.</title>
        <authorList>
            <person name="Nag P."/>
            <person name="Mondal N."/>
            <person name="Sarkar J."/>
            <person name="Das S."/>
        </authorList>
    </citation>
    <scope>NUCLEOTIDE SEQUENCE [LARGE SCALE GENOMIC DNA]</scope>
    <source>
        <strain evidence="2 3">IR64_4_BI</strain>
    </source>
</reference>
<dbReference type="Proteomes" id="UP001386437">
    <property type="component" value="Unassembled WGS sequence"/>
</dbReference>
<dbReference type="EMBL" id="JACFYJ010000159">
    <property type="protein sequence ID" value="MEI6003125.1"/>
    <property type="molecule type" value="Genomic_DNA"/>
</dbReference>
<gene>
    <name evidence="2" type="ORF">H3V53_40400</name>
</gene>
<feature type="region of interest" description="Disordered" evidence="1">
    <location>
        <begin position="85"/>
        <end position="113"/>
    </location>
</feature>
<sequence>MRANQVENAQVEIILAASLELAGAKWKIALHDGRRDRPAIHTITEPHSAARLQAVLDLLTAYRDKWSLPSDTRIVVSYEAGHVHVHQQRTGRRPVPSNDRVRACSMSRVRQPS</sequence>
<evidence type="ECO:0000313" key="2">
    <source>
        <dbReference type="EMBL" id="MEI6003125.1"/>
    </source>
</evidence>
<dbReference type="RefSeq" id="WP_336602686.1">
    <property type="nucleotide sequence ID" value="NZ_JACFYJ010000159.1"/>
</dbReference>
<comment type="caution">
    <text evidence="2">The sequence shown here is derived from an EMBL/GenBank/DDBJ whole genome shotgun (WGS) entry which is preliminary data.</text>
</comment>
<protein>
    <recommendedName>
        <fullName evidence="4">Transposase</fullName>
    </recommendedName>
</protein>
<proteinExistence type="predicted"/>
<organism evidence="2 3">
    <name type="scientific">Paraburkholderia bengalensis</name>
    <dbReference type="NCBI Taxonomy" id="2747562"/>
    <lineage>
        <taxon>Bacteria</taxon>
        <taxon>Pseudomonadati</taxon>
        <taxon>Pseudomonadota</taxon>
        <taxon>Betaproteobacteria</taxon>
        <taxon>Burkholderiales</taxon>
        <taxon>Burkholderiaceae</taxon>
        <taxon>Paraburkholderia</taxon>
    </lineage>
</organism>
<name>A0ABU8J625_9BURK</name>
<evidence type="ECO:0000313" key="3">
    <source>
        <dbReference type="Proteomes" id="UP001386437"/>
    </source>
</evidence>
<accession>A0ABU8J625</accession>